<name>A0ABD3U373_9LAMI</name>
<dbReference type="AlphaFoldDB" id="A0ABD3U373"/>
<evidence type="ECO:0000313" key="2">
    <source>
        <dbReference type="Proteomes" id="UP001634393"/>
    </source>
</evidence>
<dbReference type="Proteomes" id="UP001634393">
    <property type="component" value="Unassembled WGS sequence"/>
</dbReference>
<reference evidence="1 2" key="1">
    <citation type="submission" date="2024-12" db="EMBL/GenBank/DDBJ databases">
        <title>The unique morphological basis and parallel evolutionary history of personate flowers in Penstemon.</title>
        <authorList>
            <person name="Depatie T.H."/>
            <person name="Wessinger C.A."/>
        </authorList>
    </citation>
    <scope>NUCLEOTIDE SEQUENCE [LARGE SCALE GENOMIC DNA]</scope>
    <source>
        <strain evidence="1">WTNN_2</strain>
        <tissue evidence="1">Leaf</tissue>
    </source>
</reference>
<sequence length="26" mass="3181">MYTSFKKKNIYCMYHINYLSIFVCLG</sequence>
<evidence type="ECO:0000313" key="1">
    <source>
        <dbReference type="EMBL" id="KAL3843450.1"/>
    </source>
</evidence>
<gene>
    <name evidence="1" type="ORF">ACJIZ3_000853</name>
</gene>
<organism evidence="1 2">
    <name type="scientific">Penstemon smallii</name>
    <dbReference type="NCBI Taxonomy" id="265156"/>
    <lineage>
        <taxon>Eukaryota</taxon>
        <taxon>Viridiplantae</taxon>
        <taxon>Streptophyta</taxon>
        <taxon>Embryophyta</taxon>
        <taxon>Tracheophyta</taxon>
        <taxon>Spermatophyta</taxon>
        <taxon>Magnoliopsida</taxon>
        <taxon>eudicotyledons</taxon>
        <taxon>Gunneridae</taxon>
        <taxon>Pentapetalae</taxon>
        <taxon>asterids</taxon>
        <taxon>lamiids</taxon>
        <taxon>Lamiales</taxon>
        <taxon>Plantaginaceae</taxon>
        <taxon>Cheloneae</taxon>
        <taxon>Penstemon</taxon>
    </lineage>
</organism>
<dbReference type="EMBL" id="JBJXBP010000002">
    <property type="protein sequence ID" value="KAL3843450.1"/>
    <property type="molecule type" value="Genomic_DNA"/>
</dbReference>
<accession>A0ABD3U373</accession>
<keyword evidence="2" id="KW-1185">Reference proteome</keyword>
<comment type="caution">
    <text evidence="1">The sequence shown here is derived from an EMBL/GenBank/DDBJ whole genome shotgun (WGS) entry which is preliminary data.</text>
</comment>
<proteinExistence type="predicted"/>
<protein>
    <submittedName>
        <fullName evidence="1">Uncharacterized protein</fullName>
    </submittedName>
</protein>